<feature type="domain" description="Thiamine phosphate synthase/TenI" evidence="3">
    <location>
        <begin position="11"/>
        <end position="179"/>
    </location>
</feature>
<protein>
    <submittedName>
        <fullName evidence="4">Thiamine-phosphate pyrophosphorylase</fullName>
    </submittedName>
</protein>
<reference evidence="4 5" key="1">
    <citation type="submission" date="2016-10" db="EMBL/GenBank/DDBJ databases">
        <authorList>
            <person name="de Groot N.N."/>
        </authorList>
    </citation>
    <scope>NUCLEOTIDE SEQUENCE [LARGE SCALE GENOMIC DNA]</scope>
    <source>
        <strain evidence="4 5">DSM 27375</strain>
    </source>
</reference>
<name>A0A1G7FRA9_9RHOB</name>
<comment type="pathway">
    <text evidence="1">Cofactor biosynthesis; thiamine diphosphate biosynthesis.</text>
</comment>
<keyword evidence="2" id="KW-0784">Thiamine biosynthesis</keyword>
<dbReference type="OrthoDB" id="7159061at2"/>
<dbReference type="EMBL" id="FNBL01000001">
    <property type="protein sequence ID" value="SDE78467.1"/>
    <property type="molecule type" value="Genomic_DNA"/>
</dbReference>
<organism evidence="4 5">
    <name type="scientific">Celeribacter baekdonensis</name>
    <dbReference type="NCBI Taxonomy" id="875171"/>
    <lineage>
        <taxon>Bacteria</taxon>
        <taxon>Pseudomonadati</taxon>
        <taxon>Pseudomonadota</taxon>
        <taxon>Alphaproteobacteria</taxon>
        <taxon>Rhodobacterales</taxon>
        <taxon>Roseobacteraceae</taxon>
        <taxon>Celeribacter</taxon>
    </lineage>
</organism>
<dbReference type="Gene3D" id="3.20.20.70">
    <property type="entry name" value="Aldolase class I"/>
    <property type="match status" value="1"/>
</dbReference>
<dbReference type="AlphaFoldDB" id="A0A1G7FRA9"/>
<dbReference type="InterPro" id="IPR022998">
    <property type="entry name" value="ThiamineP_synth_TenI"/>
</dbReference>
<dbReference type="GO" id="GO:0005737">
    <property type="term" value="C:cytoplasm"/>
    <property type="evidence" value="ECO:0007669"/>
    <property type="project" value="TreeGrafter"/>
</dbReference>
<dbReference type="Proteomes" id="UP000182284">
    <property type="component" value="Unassembled WGS sequence"/>
</dbReference>
<accession>A0A1G7FRA9</accession>
<evidence type="ECO:0000259" key="3">
    <source>
        <dbReference type="Pfam" id="PF02581"/>
    </source>
</evidence>
<dbReference type="GO" id="GO:0009228">
    <property type="term" value="P:thiamine biosynthetic process"/>
    <property type="evidence" value="ECO:0007669"/>
    <property type="project" value="UniProtKB-KW"/>
</dbReference>
<dbReference type="PANTHER" id="PTHR20857">
    <property type="entry name" value="THIAMINE-PHOSPHATE PYROPHOSPHORYLASE"/>
    <property type="match status" value="1"/>
</dbReference>
<dbReference type="PANTHER" id="PTHR20857:SF15">
    <property type="entry name" value="THIAMINE-PHOSPHATE SYNTHASE"/>
    <property type="match status" value="1"/>
</dbReference>
<evidence type="ECO:0000313" key="5">
    <source>
        <dbReference type="Proteomes" id="UP000182284"/>
    </source>
</evidence>
<dbReference type="InterPro" id="IPR013785">
    <property type="entry name" value="Aldolase_TIM"/>
</dbReference>
<dbReference type="InterPro" id="IPR036206">
    <property type="entry name" value="ThiamineP_synth_sf"/>
</dbReference>
<gene>
    <name evidence="4" type="ORF">SAMN04488117_101209</name>
</gene>
<sequence length="213" mass="22586">MSDPVQERPQIYLLTPPAFDLDTFPARLAAVLDAHAVACVRLALASKDEDVLGRAADACREVCHARDVAIVIEAHVALAERHGLDGVHLTDGSRSVRKVRKLLGDDAIVGAFCGASRHDGLTAGESGADYIAFGPVGDTDLGDGTQAEKDTFQWWSEVVEVPVVAEGALTVEIVKEFAKITDFFAIGEEIWNTEDPAQTLGGFIAAMDAGLSA</sequence>
<evidence type="ECO:0000313" key="4">
    <source>
        <dbReference type="EMBL" id="SDE78467.1"/>
    </source>
</evidence>
<dbReference type="GO" id="GO:0004789">
    <property type="term" value="F:thiamine-phosphate diphosphorylase activity"/>
    <property type="evidence" value="ECO:0007669"/>
    <property type="project" value="TreeGrafter"/>
</dbReference>
<evidence type="ECO:0000256" key="1">
    <source>
        <dbReference type="ARBA" id="ARBA00004948"/>
    </source>
</evidence>
<evidence type="ECO:0000256" key="2">
    <source>
        <dbReference type="ARBA" id="ARBA00022977"/>
    </source>
</evidence>
<dbReference type="Pfam" id="PF02581">
    <property type="entry name" value="TMP-TENI"/>
    <property type="match status" value="1"/>
</dbReference>
<dbReference type="SUPFAM" id="SSF51391">
    <property type="entry name" value="Thiamin phosphate synthase"/>
    <property type="match status" value="1"/>
</dbReference>
<dbReference type="CDD" id="cd00564">
    <property type="entry name" value="TMP_TenI"/>
    <property type="match status" value="1"/>
</dbReference>
<proteinExistence type="predicted"/>
<dbReference type="RefSeq" id="WP_074640204.1">
    <property type="nucleotide sequence ID" value="NZ_FNBL01000001.1"/>
</dbReference>